<evidence type="ECO:0000256" key="1">
    <source>
        <dbReference type="ARBA" id="ARBA00022630"/>
    </source>
</evidence>
<accession>A0ABW6J680</accession>
<reference evidence="4 5" key="1">
    <citation type="submission" date="2024-09" db="EMBL/GenBank/DDBJ databases">
        <title>The Natural Products Discovery Center: Release of the First 8490 Sequenced Strains for Exploring Actinobacteria Biosynthetic Diversity.</title>
        <authorList>
            <person name="Kalkreuter E."/>
            <person name="Kautsar S.A."/>
            <person name="Yang D."/>
            <person name="Bader C.D."/>
            <person name="Teijaro C.N."/>
            <person name="Fluegel L."/>
            <person name="Davis C.M."/>
            <person name="Simpson J.R."/>
            <person name="Lauterbach L."/>
            <person name="Steele A.D."/>
            <person name="Gui C."/>
            <person name="Meng S."/>
            <person name="Li G."/>
            <person name="Viehrig K."/>
            <person name="Ye F."/>
            <person name="Su P."/>
            <person name="Kiefer A.F."/>
            <person name="Nichols A."/>
            <person name="Cepeda A.J."/>
            <person name="Yan W."/>
            <person name="Fan B."/>
            <person name="Jiang Y."/>
            <person name="Adhikari A."/>
            <person name="Zheng C.-J."/>
            <person name="Schuster L."/>
            <person name="Cowan T.M."/>
            <person name="Smanski M.J."/>
            <person name="Chevrette M.G."/>
            <person name="De Carvalho L.P.S."/>
            <person name="Shen B."/>
        </authorList>
    </citation>
    <scope>NUCLEOTIDE SEQUENCE [LARGE SCALE GENOMIC DNA]</scope>
    <source>
        <strain evidence="4 5">NPDC056472</strain>
    </source>
</reference>
<evidence type="ECO:0000256" key="2">
    <source>
        <dbReference type="ARBA" id="ARBA00022643"/>
    </source>
</evidence>
<dbReference type="Pfam" id="PF03060">
    <property type="entry name" value="NMO"/>
    <property type="match status" value="1"/>
</dbReference>
<dbReference type="GO" id="GO:0016491">
    <property type="term" value="F:oxidoreductase activity"/>
    <property type="evidence" value="ECO:0007669"/>
    <property type="project" value="UniProtKB-KW"/>
</dbReference>
<dbReference type="Proteomes" id="UP001600424">
    <property type="component" value="Unassembled WGS sequence"/>
</dbReference>
<keyword evidence="1" id="KW-0285">Flavoprotein</keyword>
<evidence type="ECO:0000313" key="4">
    <source>
        <dbReference type="EMBL" id="MFE5985261.1"/>
    </source>
</evidence>
<dbReference type="SUPFAM" id="SSF51412">
    <property type="entry name" value="Inosine monophosphate dehydrogenase (IMPDH)"/>
    <property type="match status" value="1"/>
</dbReference>
<dbReference type="PANTHER" id="PTHR32332">
    <property type="entry name" value="2-NITROPROPANE DIOXYGENASE"/>
    <property type="match status" value="1"/>
</dbReference>
<evidence type="ECO:0000256" key="3">
    <source>
        <dbReference type="ARBA" id="ARBA00023002"/>
    </source>
</evidence>
<evidence type="ECO:0000313" key="5">
    <source>
        <dbReference type="Proteomes" id="UP001600424"/>
    </source>
</evidence>
<keyword evidence="3 4" id="KW-0560">Oxidoreductase</keyword>
<name>A0ABW6J680_STRWE</name>
<dbReference type="InterPro" id="IPR004136">
    <property type="entry name" value="NMO"/>
</dbReference>
<dbReference type="CDD" id="cd04730">
    <property type="entry name" value="NPD_like"/>
    <property type="match status" value="1"/>
</dbReference>
<keyword evidence="5" id="KW-1185">Reference proteome</keyword>
<keyword evidence="2" id="KW-0288">FMN</keyword>
<dbReference type="InterPro" id="IPR013785">
    <property type="entry name" value="Aldolase_TIM"/>
</dbReference>
<dbReference type="EC" id="1.13.12.-" evidence="4"/>
<sequence length="324" mass="33660">MISTPFTDLFGVDHPIVCGGMTGVGTAELISAVAEAGALGFLTALTQPTPEALSREIARCREMTDKPFGVNLTILPTLKPVPYAEYRAAVIESGVTVVETAGSNPAEHVAAFKSAGVKVIHKAVAVRHALKAQGLGVDAVSIDGFECAGHPGEEDIPGLVLVPAAVRRLDIPVIASGGFATGSGLAAALALGACAINMGTRFVASAEAPVHPNVKEQIVANDERATQLVFREFGNTGRVARNAISEEIVTRSRRPGAVFEDVAELASGVRGRTRVLQEGHMDDGLWWAGQAQGLIESVATCDEIVSGIVADAEKIIGRLADLRG</sequence>
<dbReference type="PANTHER" id="PTHR32332:SF20">
    <property type="entry name" value="2-NITROPROPANE DIOXYGENASE-LIKE PROTEIN"/>
    <property type="match status" value="1"/>
</dbReference>
<dbReference type="EMBL" id="JBHTRV010000046">
    <property type="protein sequence ID" value="MFE5985261.1"/>
    <property type="molecule type" value="Genomic_DNA"/>
</dbReference>
<gene>
    <name evidence="4" type="ORF">ACFQ63_36880</name>
</gene>
<protein>
    <submittedName>
        <fullName evidence="4">NAD(P)H-dependent flavin oxidoreductase</fullName>
        <ecNumber evidence="4">1.13.12.-</ecNumber>
    </submittedName>
</protein>
<comment type="caution">
    <text evidence="4">The sequence shown here is derived from an EMBL/GenBank/DDBJ whole genome shotgun (WGS) entry which is preliminary data.</text>
</comment>
<organism evidence="4 5">
    <name type="scientific">Streptomyces wedmorensis</name>
    <dbReference type="NCBI Taxonomy" id="43759"/>
    <lineage>
        <taxon>Bacteria</taxon>
        <taxon>Bacillati</taxon>
        <taxon>Actinomycetota</taxon>
        <taxon>Actinomycetes</taxon>
        <taxon>Kitasatosporales</taxon>
        <taxon>Streptomycetaceae</taxon>
        <taxon>Streptomyces</taxon>
    </lineage>
</organism>
<dbReference type="Gene3D" id="3.20.20.70">
    <property type="entry name" value="Aldolase class I"/>
    <property type="match status" value="1"/>
</dbReference>
<dbReference type="RefSeq" id="WP_386253858.1">
    <property type="nucleotide sequence ID" value="NZ_JBHTRV010000046.1"/>
</dbReference>
<proteinExistence type="predicted"/>